<evidence type="ECO:0000313" key="2">
    <source>
        <dbReference type="EMBL" id="QNP54772.1"/>
    </source>
</evidence>
<evidence type="ECO:0000313" key="3">
    <source>
        <dbReference type="Proteomes" id="UP000516117"/>
    </source>
</evidence>
<dbReference type="Gene3D" id="3.40.50.10140">
    <property type="entry name" value="Toll/interleukin-1 receptor homology (TIR) domain"/>
    <property type="match status" value="1"/>
</dbReference>
<keyword evidence="3" id="KW-1185">Reference proteome</keyword>
<keyword evidence="1" id="KW-1133">Transmembrane helix</keyword>
<keyword evidence="1" id="KW-0472">Membrane</keyword>
<dbReference type="SUPFAM" id="SSF82171">
    <property type="entry name" value="DPP6 N-terminal domain-like"/>
    <property type="match status" value="2"/>
</dbReference>
<dbReference type="InterPro" id="IPR015943">
    <property type="entry name" value="WD40/YVTN_repeat-like_dom_sf"/>
</dbReference>
<organism evidence="2 3">
    <name type="scientific">Tessaracoccus defluvii</name>
    <dbReference type="NCBI Taxonomy" id="1285901"/>
    <lineage>
        <taxon>Bacteria</taxon>
        <taxon>Bacillati</taxon>
        <taxon>Actinomycetota</taxon>
        <taxon>Actinomycetes</taxon>
        <taxon>Propionibacteriales</taxon>
        <taxon>Propionibacteriaceae</taxon>
        <taxon>Tessaracoccus</taxon>
    </lineage>
</organism>
<dbReference type="SUPFAM" id="SSF52200">
    <property type="entry name" value="Toll/Interleukin receptor TIR domain"/>
    <property type="match status" value="1"/>
</dbReference>
<dbReference type="Proteomes" id="UP000516117">
    <property type="component" value="Chromosome"/>
</dbReference>
<name>A0A7H0H2K6_9ACTN</name>
<accession>A0A7H0H2K6</accession>
<reference evidence="2 3" key="1">
    <citation type="submission" date="2020-08" db="EMBL/GenBank/DDBJ databases">
        <title>Genome sequence of Tessaracoccus defluvii JCM 17540T.</title>
        <authorList>
            <person name="Hyun D.-W."/>
            <person name="Bae J.-W."/>
        </authorList>
    </citation>
    <scope>NUCLEOTIDE SEQUENCE [LARGE SCALE GENOMIC DNA]</scope>
    <source>
        <strain evidence="2 3">JCM 17540</strain>
    </source>
</reference>
<dbReference type="EMBL" id="CP060789">
    <property type="protein sequence ID" value="QNP54772.1"/>
    <property type="molecule type" value="Genomic_DNA"/>
</dbReference>
<dbReference type="PANTHER" id="PTHR47197:SF3">
    <property type="entry name" value="DIHYDRO-HEME D1 DEHYDROGENASE"/>
    <property type="match status" value="1"/>
</dbReference>
<dbReference type="Gene3D" id="2.130.10.10">
    <property type="entry name" value="YVTN repeat-like/Quinoprotein amine dehydrogenase"/>
    <property type="match status" value="2"/>
</dbReference>
<dbReference type="InterPro" id="IPR035897">
    <property type="entry name" value="Toll_tir_struct_dom_sf"/>
</dbReference>
<gene>
    <name evidence="2" type="ORF">H9L22_10710</name>
</gene>
<dbReference type="AlphaFoldDB" id="A0A7H0H2K6"/>
<dbReference type="InterPro" id="IPR051200">
    <property type="entry name" value="Host-pathogen_enzymatic-act"/>
</dbReference>
<keyword evidence="1" id="KW-0812">Transmembrane</keyword>
<proteinExistence type="predicted"/>
<dbReference type="PANTHER" id="PTHR47197">
    <property type="entry name" value="PROTEIN NIRF"/>
    <property type="match status" value="1"/>
</dbReference>
<sequence>MNRRFDAFLSYSRQASGPVAVAVQNALQRFAKPWYQLRAIRVFRDDASLAANTKLWGTIAAGLDDSGWLILLASPAAAVSEYVDREVQYWLASRGDADRILVVHCAGTIGWDRVHGTFTAETNCIPPSLARAYAEEPRWIDLTWWDDVEDGQGDPRFMERVADLSAAIREVDRDALIGEDVRQHRRARRLSRAAIVTLAVLLVTSLAAALLAVRSAEEAARQRDAALESLVASRARVTAATDLETALVWADTAHRSAGDPASAQALHEVASATPELLRFFHVGGQVSAADATPDAAVVVAGTASGNVVRFDQAAGESATLGQLAGEIEFVGVSADGRTVVASARQRRDDDVSGRTTWTRWVDGVQDGGGGGRVAALSPSGGSVAVIPAEGFLEEYLLQVHINDQVWDYTTGGLTPSWVVLPDDESVAAMNEYGEYLRATHGNAESRGRIPMGTYMFGGSLAADGVHFTYTNGGSMIEVWDLSEARGPDIEVEAQLAGWTESAAVTGITLDSTGGRLVTAADGKLQVSRTGPPGGERPPVRVLEGAGPAPHALRFVGPDILVSAAGGSVAVWDLSRTMAMGTSYPVPLQPCRSCGLYSVAVNDARTAAVAQLSNADFHIVDLGTGRDQQGEFGSWAVASATGAWIDDQRLLVVNLGAGEAMILSQSGPPEPSITLPSTECSFGEGTPWGGTARRDDGQVVVLTDRARILIDPSQRTAQCHPIDAVAVTSDGNYLLRVPADQPAGTVELLSADDLTMIASARAEGTPLGIAERLPSGRVAVLVHDDDAGTVRTVEIDVDTGDIVGGRFLTTASSAWRVPLYGAKVNRGRMVTLEGNTVALYDLETATRVPLLDVGTSVISEPGFGFSPDGRTLAVSSEGDGALHVIPLDPDEWSSRACGRVWGADGGPDLAGILVESPSMVAGCAS</sequence>
<dbReference type="KEGG" id="tdf:H9L22_10710"/>
<feature type="transmembrane region" description="Helical" evidence="1">
    <location>
        <begin position="193"/>
        <end position="213"/>
    </location>
</feature>
<evidence type="ECO:0000256" key="1">
    <source>
        <dbReference type="SAM" id="Phobius"/>
    </source>
</evidence>
<protein>
    <submittedName>
        <fullName evidence="2">TIR domain-containing protein</fullName>
    </submittedName>
</protein>
<dbReference type="RefSeq" id="WP_187719908.1">
    <property type="nucleotide sequence ID" value="NZ_BAABBL010000027.1"/>
</dbReference>